<gene>
    <name evidence="2" type="ORF">O181_111810</name>
</gene>
<dbReference type="AlphaFoldDB" id="A0A9Q3K356"/>
<keyword evidence="3" id="KW-1185">Reference proteome</keyword>
<dbReference type="InterPro" id="IPR036397">
    <property type="entry name" value="RNaseH_sf"/>
</dbReference>
<feature type="domain" description="RNase H type-1" evidence="1">
    <location>
        <begin position="1"/>
        <end position="117"/>
    </location>
</feature>
<name>A0A9Q3K356_9BASI</name>
<sequence>MLVNTQRSMTTYAGKDSIITNFETELMALHLCQDLILNHIRNFGPPPAITIFLDSQAALKNTALPKKKSPGQLITSKTFNTFKQWSQLLPIRLYWCPGHLGIQQNKEVDELMKEAARTGTTSTCTLHHISISKLKQVTKQN</sequence>
<dbReference type="SUPFAM" id="SSF53098">
    <property type="entry name" value="Ribonuclease H-like"/>
    <property type="match status" value="1"/>
</dbReference>
<proteinExistence type="predicted"/>
<dbReference type="Proteomes" id="UP000765509">
    <property type="component" value="Unassembled WGS sequence"/>
</dbReference>
<comment type="caution">
    <text evidence="2">The sequence shown here is derived from an EMBL/GenBank/DDBJ whole genome shotgun (WGS) entry which is preliminary data.</text>
</comment>
<dbReference type="Pfam" id="PF00075">
    <property type="entry name" value="RNase_H"/>
    <property type="match status" value="1"/>
</dbReference>
<dbReference type="EMBL" id="AVOT02089453">
    <property type="protein sequence ID" value="MBW0572095.1"/>
    <property type="molecule type" value="Genomic_DNA"/>
</dbReference>
<dbReference type="PROSITE" id="PS50879">
    <property type="entry name" value="RNASE_H_1"/>
    <property type="match status" value="1"/>
</dbReference>
<dbReference type="OrthoDB" id="2731295at2759"/>
<accession>A0A9Q3K356</accession>
<reference evidence="2" key="1">
    <citation type="submission" date="2021-03" db="EMBL/GenBank/DDBJ databases">
        <title>Draft genome sequence of rust myrtle Austropuccinia psidii MF-1, a brazilian biotype.</title>
        <authorList>
            <person name="Quecine M.C."/>
            <person name="Pachon D.M.R."/>
            <person name="Bonatelli M.L."/>
            <person name="Correr F.H."/>
            <person name="Franceschini L.M."/>
            <person name="Leite T.F."/>
            <person name="Margarido G.R.A."/>
            <person name="Almeida C.A."/>
            <person name="Ferrarezi J.A."/>
            <person name="Labate C.A."/>
        </authorList>
    </citation>
    <scope>NUCLEOTIDE SEQUENCE</scope>
    <source>
        <strain evidence="2">MF-1</strain>
    </source>
</reference>
<dbReference type="InterPro" id="IPR012337">
    <property type="entry name" value="RNaseH-like_sf"/>
</dbReference>
<organism evidence="2 3">
    <name type="scientific">Austropuccinia psidii MF-1</name>
    <dbReference type="NCBI Taxonomy" id="1389203"/>
    <lineage>
        <taxon>Eukaryota</taxon>
        <taxon>Fungi</taxon>
        <taxon>Dikarya</taxon>
        <taxon>Basidiomycota</taxon>
        <taxon>Pucciniomycotina</taxon>
        <taxon>Pucciniomycetes</taxon>
        <taxon>Pucciniales</taxon>
        <taxon>Sphaerophragmiaceae</taxon>
        <taxon>Austropuccinia</taxon>
    </lineage>
</organism>
<dbReference type="InterPro" id="IPR002156">
    <property type="entry name" value="RNaseH_domain"/>
</dbReference>
<dbReference type="CDD" id="cd09276">
    <property type="entry name" value="Rnase_HI_RT_non_LTR"/>
    <property type="match status" value="1"/>
</dbReference>
<evidence type="ECO:0000313" key="2">
    <source>
        <dbReference type="EMBL" id="MBW0572095.1"/>
    </source>
</evidence>
<dbReference type="Gene3D" id="3.30.420.10">
    <property type="entry name" value="Ribonuclease H-like superfamily/Ribonuclease H"/>
    <property type="match status" value="1"/>
</dbReference>
<protein>
    <recommendedName>
        <fullName evidence="1">RNase H type-1 domain-containing protein</fullName>
    </recommendedName>
</protein>
<dbReference type="GO" id="GO:0004523">
    <property type="term" value="F:RNA-DNA hybrid ribonuclease activity"/>
    <property type="evidence" value="ECO:0007669"/>
    <property type="project" value="InterPro"/>
</dbReference>
<dbReference type="GO" id="GO:0003676">
    <property type="term" value="F:nucleic acid binding"/>
    <property type="evidence" value="ECO:0007669"/>
    <property type="project" value="InterPro"/>
</dbReference>
<evidence type="ECO:0000313" key="3">
    <source>
        <dbReference type="Proteomes" id="UP000765509"/>
    </source>
</evidence>
<evidence type="ECO:0000259" key="1">
    <source>
        <dbReference type="PROSITE" id="PS50879"/>
    </source>
</evidence>